<dbReference type="GeneID" id="112456529"/>
<organism evidence="3 4">
    <name type="scientific">Temnothorax curvispinosus</name>
    <dbReference type="NCBI Taxonomy" id="300111"/>
    <lineage>
        <taxon>Eukaryota</taxon>
        <taxon>Metazoa</taxon>
        <taxon>Ecdysozoa</taxon>
        <taxon>Arthropoda</taxon>
        <taxon>Hexapoda</taxon>
        <taxon>Insecta</taxon>
        <taxon>Pterygota</taxon>
        <taxon>Neoptera</taxon>
        <taxon>Endopterygota</taxon>
        <taxon>Hymenoptera</taxon>
        <taxon>Apocrita</taxon>
        <taxon>Aculeata</taxon>
        <taxon>Formicoidea</taxon>
        <taxon>Formicidae</taxon>
        <taxon>Myrmicinae</taxon>
        <taxon>Temnothorax</taxon>
    </lineage>
</organism>
<feature type="domain" description="C2H2-type" evidence="2">
    <location>
        <begin position="98"/>
        <end position="126"/>
    </location>
</feature>
<dbReference type="SMART" id="SM00355">
    <property type="entry name" value="ZnF_C2H2"/>
    <property type="match status" value="2"/>
</dbReference>
<evidence type="ECO:0000313" key="3">
    <source>
        <dbReference type="Proteomes" id="UP000504618"/>
    </source>
</evidence>
<accession>A0A6J1Q0C2</accession>
<dbReference type="SUPFAM" id="SSF57667">
    <property type="entry name" value="beta-beta-alpha zinc fingers"/>
    <property type="match status" value="1"/>
</dbReference>
<dbReference type="InterPro" id="IPR013087">
    <property type="entry name" value="Znf_C2H2_type"/>
</dbReference>
<keyword evidence="1" id="KW-0863">Zinc-finger</keyword>
<keyword evidence="1" id="KW-0862">Zinc</keyword>
<keyword evidence="1" id="KW-0479">Metal-binding</keyword>
<dbReference type="Proteomes" id="UP000504618">
    <property type="component" value="Unplaced"/>
</dbReference>
<proteinExistence type="predicted"/>
<dbReference type="AlphaFoldDB" id="A0A6J1Q0C2"/>
<feature type="domain" description="C2H2-type" evidence="2">
    <location>
        <begin position="69"/>
        <end position="96"/>
    </location>
</feature>
<dbReference type="PROSITE" id="PS50157">
    <property type="entry name" value="ZINC_FINGER_C2H2_2"/>
    <property type="match status" value="2"/>
</dbReference>
<dbReference type="InterPro" id="IPR036236">
    <property type="entry name" value="Znf_C2H2_sf"/>
</dbReference>
<evidence type="ECO:0000313" key="4">
    <source>
        <dbReference type="RefSeq" id="XP_024874921.1"/>
    </source>
</evidence>
<dbReference type="Gene3D" id="3.30.160.60">
    <property type="entry name" value="Classic Zinc Finger"/>
    <property type="match status" value="1"/>
</dbReference>
<dbReference type="RefSeq" id="XP_024874921.1">
    <property type="nucleotide sequence ID" value="XM_025019153.1"/>
</dbReference>
<protein>
    <submittedName>
        <fullName evidence="4">Zinc finger protein 534-like</fullName>
    </submittedName>
</protein>
<sequence length="139" mass="15500">MMTVPSLITVPTNFTTDKGFNYCMFAAIPPATQSYVLQSYPSSTVTTASMTAARTIDVDVSARMLNGKFPCANCTSVFSRKGGLTYHQKYECGQEPRFKCPYCGYCAKHISNARRHVRKCHPGRDVYAVDLCTLHQRNP</sequence>
<dbReference type="GO" id="GO:0008270">
    <property type="term" value="F:zinc ion binding"/>
    <property type="evidence" value="ECO:0007669"/>
    <property type="project" value="UniProtKB-KW"/>
</dbReference>
<evidence type="ECO:0000256" key="1">
    <source>
        <dbReference type="PROSITE-ProRule" id="PRU00042"/>
    </source>
</evidence>
<keyword evidence="3" id="KW-1185">Reference proteome</keyword>
<gene>
    <name evidence="4" type="primary">LOC112456529</name>
</gene>
<evidence type="ECO:0000259" key="2">
    <source>
        <dbReference type="PROSITE" id="PS50157"/>
    </source>
</evidence>
<reference evidence="4" key="1">
    <citation type="submission" date="2025-08" db="UniProtKB">
        <authorList>
            <consortium name="RefSeq"/>
        </authorList>
    </citation>
    <scope>IDENTIFICATION</scope>
    <source>
        <tissue evidence="4">Whole body</tissue>
    </source>
</reference>
<name>A0A6J1Q0C2_9HYME</name>